<name>A0A553PU48_TIGCA</name>
<protein>
    <submittedName>
        <fullName evidence="1">Uncharacterized protein</fullName>
    </submittedName>
</protein>
<dbReference type="Proteomes" id="UP000318571">
    <property type="component" value="Chromosome 12"/>
</dbReference>
<feature type="non-terminal residue" evidence="1">
    <location>
        <position position="203"/>
    </location>
</feature>
<accession>A0A553PU48</accession>
<gene>
    <name evidence="1" type="ORF">TCAL_17455</name>
</gene>
<dbReference type="AlphaFoldDB" id="A0A553PU48"/>
<evidence type="ECO:0000313" key="2">
    <source>
        <dbReference type="Proteomes" id="UP000318571"/>
    </source>
</evidence>
<comment type="caution">
    <text evidence="1">The sequence shown here is derived from an EMBL/GenBank/DDBJ whole genome shotgun (WGS) entry which is preliminary data.</text>
</comment>
<dbReference type="EMBL" id="VCGU01000001">
    <property type="protein sequence ID" value="TRY81194.1"/>
    <property type="molecule type" value="Genomic_DNA"/>
</dbReference>
<reference evidence="1 2" key="1">
    <citation type="journal article" date="2018" name="Nat. Ecol. Evol.">
        <title>Genomic signatures of mitonuclear coevolution across populations of Tigriopus californicus.</title>
        <authorList>
            <person name="Barreto F.S."/>
            <person name="Watson E.T."/>
            <person name="Lima T.G."/>
            <person name="Willett C.S."/>
            <person name="Edmands S."/>
            <person name="Li W."/>
            <person name="Burton R.S."/>
        </authorList>
    </citation>
    <scope>NUCLEOTIDE SEQUENCE [LARGE SCALE GENOMIC DNA]</scope>
    <source>
        <strain evidence="1 2">San Diego</strain>
    </source>
</reference>
<sequence length="203" mass="23019">MNEVAELISKCLDCLILQPSQPQEHLVQSSSDKPFHAIFVYLIEAKGQHHLVLFLGPFKEYYRNNGIVHVLTSRHNSQDNGHAEFAVKAMTYLPLKSVSWKHFLLALREWLNTPTSEELRALLNLAIGSHVLEETSKMINPSSRDIKSQYDLPSRSLPPLKINGEVLLQNEKTKRWDSAGTVMSMLPDGRSYIVKSNGSNQIR</sequence>
<dbReference type="SUPFAM" id="SSF53098">
    <property type="entry name" value="Ribonuclease H-like"/>
    <property type="match status" value="1"/>
</dbReference>
<keyword evidence="2" id="KW-1185">Reference proteome</keyword>
<dbReference type="InterPro" id="IPR012337">
    <property type="entry name" value="RNaseH-like_sf"/>
</dbReference>
<organism evidence="1 2">
    <name type="scientific">Tigriopus californicus</name>
    <name type="common">Marine copepod</name>
    <dbReference type="NCBI Taxonomy" id="6832"/>
    <lineage>
        <taxon>Eukaryota</taxon>
        <taxon>Metazoa</taxon>
        <taxon>Ecdysozoa</taxon>
        <taxon>Arthropoda</taxon>
        <taxon>Crustacea</taxon>
        <taxon>Multicrustacea</taxon>
        <taxon>Hexanauplia</taxon>
        <taxon>Copepoda</taxon>
        <taxon>Harpacticoida</taxon>
        <taxon>Harpacticidae</taxon>
        <taxon>Tigriopus</taxon>
    </lineage>
</organism>
<evidence type="ECO:0000313" key="1">
    <source>
        <dbReference type="EMBL" id="TRY81194.1"/>
    </source>
</evidence>
<proteinExistence type="predicted"/>